<keyword evidence="7" id="KW-0436">Ligase</keyword>
<gene>
    <name evidence="7" type="ORF">BDV38DRAFT_72069</name>
</gene>
<dbReference type="Gene3D" id="3.30.1740.10">
    <property type="entry name" value="Zinc finger, PARP-type"/>
    <property type="match status" value="1"/>
</dbReference>
<dbReference type="GO" id="GO:0003677">
    <property type="term" value="F:DNA binding"/>
    <property type="evidence" value="ECO:0007669"/>
    <property type="project" value="InterPro"/>
</dbReference>
<dbReference type="GO" id="GO:0008270">
    <property type="term" value="F:zinc ion binding"/>
    <property type="evidence" value="ECO:0007669"/>
    <property type="project" value="UniProtKB-KW"/>
</dbReference>
<keyword evidence="8" id="KW-1185">Reference proteome</keyword>
<evidence type="ECO:0000256" key="5">
    <source>
        <dbReference type="ARBA" id="ARBA00023242"/>
    </source>
</evidence>
<dbReference type="GeneID" id="43648035"/>
<dbReference type="EMBL" id="ML743571">
    <property type="protein sequence ID" value="KAE8138442.1"/>
    <property type="molecule type" value="Genomic_DNA"/>
</dbReference>
<keyword evidence="2" id="KW-0479">Metal-binding</keyword>
<proteinExistence type="predicted"/>
<reference evidence="7 8" key="1">
    <citation type="submission" date="2019-04" db="EMBL/GenBank/DDBJ databases">
        <title>Friends and foes A comparative genomics study of 23 Aspergillus species from section Flavi.</title>
        <authorList>
            <consortium name="DOE Joint Genome Institute"/>
            <person name="Kjaerbolling I."/>
            <person name="Vesth T."/>
            <person name="Frisvad J.C."/>
            <person name="Nybo J.L."/>
            <person name="Theobald S."/>
            <person name="Kildgaard S."/>
            <person name="Isbrandt T."/>
            <person name="Kuo A."/>
            <person name="Sato A."/>
            <person name="Lyhne E.K."/>
            <person name="Kogle M.E."/>
            <person name="Wiebenga A."/>
            <person name="Kun R.S."/>
            <person name="Lubbers R.J."/>
            <person name="Makela M.R."/>
            <person name="Barry K."/>
            <person name="Chovatia M."/>
            <person name="Clum A."/>
            <person name="Daum C."/>
            <person name="Haridas S."/>
            <person name="He G."/>
            <person name="LaButti K."/>
            <person name="Lipzen A."/>
            <person name="Mondo S."/>
            <person name="Riley R."/>
            <person name="Salamov A."/>
            <person name="Simmons B.A."/>
            <person name="Magnuson J.K."/>
            <person name="Henrissat B."/>
            <person name="Mortensen U.H."/>
            <person name="Larsen T.O."/>
            <person name="Devries R.P."/>
            <person name="Grigoriev I.V."/>
            <person name="Machida M."/>
            <person name="Baker S.E."/>
            <person name="Andersen M.R."/>
        </authorList>
    </citation>
    <scope>NUCLEOTIDE SEQUENCE [LARGE SCALE GENOMIC DNA]</scope>
    <source>
        <strain evidence="7 8">CBS 117625</strain>
    </source>
</reference>
<evidence type="ECO:0000259" key="6">
    <source>
        <dbReference type="PROSITE" id="PS50064"/>
    </source>
</evidence>
<sequence length="141" mass="16274">MPSYRLEQASTGRAGCQNKECKDEKVKIAKGELRLGTWVDTERIQAFLWRHWGCVTPRIIASLNETLGEDDEKDYEQLDGFEDLTPENQEKVKKALEQGHVDDKEWKGVCKSFSYVPFRLLFSRLGAAFSIPSANRYRMLK</sequence>
<dbReference type="PROSITE" id="PS50064">
    <property type="entry name" value="ZF_PARP_2"/>
    <property type="match status" value="1"/>
</dbReference>
<dbReference type="Proteomes" id="UP000325672">
    <property type="component" value="Unassembled WGS sequence"/>
</dbReference>
<evidence type="ECO:0000256" key="1">
    <source>
        <dbReference type="ARBA" id="ARBA00004123"/>
    </source>
</evidence>
<dbReference type="AlphaFoldDB" id="A0A5N6SUZ4"/>
<feature type="domain" description="PARP-type" evidence="6">
    <location>
        <begin position="4"/>
        <end position="100"/>
    </location>
</feature>
<protein>
    <submittedName>
        <fullName evidence="7">Poly polymerase and DNA-ligase Zn-finger region-domain-containing protein</fullName>
    </submittedName>
</protein>
<keyword evidence="3" id="KW-0863">Zinc-finger</keyword>
<dbReference type="SUPFAM" id="SSF57716">
    <property type="entry name" value="Glucocorticoid receptor-like (DNA-binding domain)"/>
    <property type="match status" value="1"/>
</dbReference>
<evidence type="ECO:0000256" key="4">
    <source>
        <dbReference type="ARBA" id="ARBA00022833"/>
    </source>
</evidence>
<evidence type="ECO:0000313" key="7">
    <source>
        <dbReference type="EMBL" id="KAE8138442.1"/>
    </source>
</evidence>
<evidence type="ECO:0000313" key="8">
    <source>
        <dbReference type="Proteomes" id="UP000325672"/>
    </source>
</evidence>
<keyword evidence="4" id="KW-0862">Zinc</keyword>
<evidence type="ECO:0000256" key="2">
    <source>
        <dbReference type="ARBA" id="ARBA00022723"/>
    </source>
</evidence>
<keyword evidence="5" id="KW-0539">Nucleus</keyword>
<dbReference type="OrthoDB" id="429950at2759"/>
<name>A0A5N6SUZ4_ASPPS</name>
<dbReference type="Pfam" id="PF00645">
    <property type="entry name" value="zf-PARP"/>
    <property type="match status" value="1"/>
</dbReference>
<dbReference type="GO" id="GO:0016874">
    <property type="term" value="F:ligase activity"/>
    <property type="evidence" value="ECO:0007669"/>
    <property type="project" value="UniProtKB-KW"/>
</dbReference>
<accession>A0A5N6SUZ4</accession>
<dbReference type="GO" id="GO:0005634">
    <property type="term" value="C:nucleus"/>
    <property type="evidence" value="ECO:0007669"/>
    <property type="project" value="UniProtKB-SubCell"/>
</dbReference>
<evidence type="ECO:0000256" key="3">
    <source>
        <dbReference type="ARBA" id="ARBA00022771"/>
    </source>
</evidence>
<organism evidence="7 8">
    <name type="scientific">Aspergillus pseudotamarii</name>
    <dbReference type="NCBI Taxonomy" id="132259"/>
    <lineage>
        <taxon>Eukaryota</taxon>
        <taxon>Fungi</taxon>
        <taxon>Dikarya</taxon>
        <taxon>Ascomycota</taxon>
        <taxon>Pezizomycotina</taxon>
        <taxon>Eurotiomycetes</taxon>
        <taxon>Eurotiomycetidae</taxon>
        <taxon>Eurotiales</taxon>
        <taxon>Aspergillaceae</taxon>
        <taxon>Aspergillus</taxon>
        <taxon>Aspergillus subgen. Circumdati</taxon>
    </lineage>
</organism>
<dbReference type="InterPro" id="IPR036957">
    <property type="entry name" value="Znf_PARP_sf"/>
</dbReference>
<dbReference type="SMART" id="SM01336">
    <property type="entry name" value="zf-PARP"/>
    <property type="match status" value="1"/>
</dbReference>
<dbReference type="InterPro" id="IPR001510">
    <property type="entry name" value="Znf_PARP"/>
</dbReference>
<comment type="subcellular location">
    <subcellularLocation>
        <location evidence="1">Nucleus</location>
    </subcellularLocation>
</comment>
<dbReference type="RefSeq" id="XP_031914505.1">
    <property type="nucleotide sequence ID" value="XM_032063825.1"/>
</dbReference>